<dbReference type="InterPro" id="IPR011965">
    <property type="entry name" value="PaaX_trns_reg"/>
</dbReference>
<dbReference type="Gene3D" id="1.20.58.1460">
    <property type="match status" value="1"/>
</dbReference>
<dbReference type="RefSeq" id="WP_274044861.1">
    <property type="nucleotide sequence ID" value="NZ_JANCPR020000033.1"/>
</dbReference>
<name>A0ABT7A3N2_9ACTN</name>
<dbReference type="Pfam" id="PF07848">
    <property type="entry name" value="PaaX"/>
    <property type="match status" value="1"/>
</dbReference>
<feature type="domain" description="Transcriptional repressor PaaX-like N-terminal" evidence="1">
    <location>
        <begin position="17"/>
        <end position="84"/>
    </location>
</feature>
<proteinExistence type="predicted"/>
<dbReference type="Pfam" id="PF20803">
    <property type="entry name" value="PaaX_M"/>
    <property type="match status" value="1"/>
</dbReference>
<feature type="domain" description="Transcriptional repressor PaaX-like C-terminal" evidence="2">
    <location>
        <begin position="189"/>
        <end position="271"/>
    </location>
</feature>
<dbReference type="PANTHER" id="PTHR30319:SF1">
    <property type="entry name" value="TRANSCRIPTIONAL REPRESSOR PAAX"/>
    <property type="match status" value="1"/>
</dbReference>
<dbReference type="InterPro" id="IPR013225">
    <property type="entry name" value="PaaX_C"/>
</dbReference>
<dbReference type="InterPro" id="IPR036390">
    <property type="entry name" value="WH_DNA-bd_sf"/>
</dbReference>
<dbReference type="SUPFAM" id="SSF46785">
    <property type="entry name" value="Winged helix' DNA-binding domain"/>
    <property type="match status" value="1"/>
</dbReference>
<accession>A0ABT7A3N2</accession>
<feature type="domain" description="Transcriptional repressor PaaX-like central Cas2-like" evidence="3">
    <location>
        <begin position="104"/>
        <end position="177"/>
    </location>
</feature>
<dbReference type="Gene3D" id="1.10.10.10">
    <property type="entry name" value="Winged helix-like DNA-binding domain superfamily/Winged helix DNA-binding domain"/>
    <property type="match status" value="1"/>
</dbReference>
<evidence type="ECO:0000313" key="4">
    <source>
        <dbReference type="EMBL" id="MDJ1135886.1"/>
    </source>
</evidence>
<dbReference type="EMBL" id="JANCPR020000033">
    <property type="protein sequence ID" value="MDJ1135886.1"/>
    <property type="molecule type" value="Genomic_DNA"/>
</dbReference>
<gene>
    <name evidence="4" type="ORF">NMN56_028860</name>
</gene>
<dbReference type="PIRSF" id="PIRSF020623">
    <property type="entry name" value="PaaX"/>
    <property type="match status" value="1"/>
</dbReference>
<dbReference type="InterPro" id="IPR048846">
    <property type="entry name" value="PaaX-like_central"/>
</dbReference>
<evidence type="ECO:0000259" key="1">
    <source>
        <dbReference type="Pfam" id="PF07848"/>
    </source>
</evidence>
<dbReference type="Proteomes" id="UP001214441">
    <property type="component" value="Unassembled WGS sequence"/>
</dbReference>
<reference evidence="4 5" key="1">
    <citation type="submission" date="2023-05" db="EMBL/GenBank/DDBJ databases">
        <title>Streptantibioticus silvisoli sp. nov., acidotolerant actinomycetes 1 from pine litter.</title>
        <authorList>
            <person name="Swiecimska M."/>
            <person name="Golinska P."/>
            <person name="Sangal V."/>
            <person name="Wachnowicz B."/>
            <person name="Goodfellow M."/>
        </authorList>
    </citation>
    <scope>NUCLEOTIDE SEQUENCE [LARGE SCALE GENOMIC DNA]</scope>
    <source>
        <strain evidence="4 5">DSM 42109</strain>
    </source>
</reference>
<evidence type="ECO:0000313" key="5">
    <source>
        <dbReference type="Proteomes" id="UP001214441"/>
    </source>
</evidence>
<dbReference type="Pfam" id="PF08223">
    <property type="entry name" value="PaaX_C"/>
    <property type="match status" value="1"/>
</dbReference>
<keyword evidence="5" id="KW-1185">Reference proteome</keyword>
<comment type="caution">
    <text evidence="4">The sequence shown here is derived from an EMBL/GenBank/DDBJ whole genome shotgun (WGS) entry which is preliminary data.</text>
</comment>
<organism evidence="4 5">
    <name type="scientific">Streptomyces iconiensis</name>
    <dbReference type="NCBI Taxonomy" id="1384038"/>
    <lineage>
        <taxon>Bacteria</taxon>
        <taxon>Bacillati</taxon>
        <taxon>Actinomycetota</taxon>
        <taxon>Actinomycetes</taxon>
        <taxon>Kitasatosporales</taxon>
        <taxon>Streptomycetaceae</taxon>
        <taxon>Streptomyces</taxon>
    </lineage>
</organism>
<dbReference type="PANTHER" id="PTHR30319">
    <property type="entry name" value="PHENYLACETIC ACID REGULATOR-RELATED TRANSCRIPTIONAL REPRESSOR"/>
    <property type="match status" value="1"/>
</dbReference>
<dbReference type="InterPro" id="IPR012906">
    <property type="entry name" value="PaaX-like_N"/>
</dbReference>
<sequence>MSPVPRTRRRPDGSPSARALLFTVLGEYVRYPGRDRVWSVTVVAALGALGVEETTARRTVTRLVHEGWLTAEPQGRYTQLVLTARLMRLLRRWTERLRRATEDTPWHGEFPVLLLRLANEHRPVRAELEERLTFEGFGPLGRGAWLAADPGGKEAVRETLAELGVAERAVLLASRVELPDVPALFGQVWDLDAVRPLHEEFMARFEGLRPATDEEAFVVRTQLVHAWRLTFHRDPRLPSRFLPAGWPGLAATALFVRNWLEWHEAAERYWDGLWPVRP</sequence>
<dbReference type="InterPro" id="IPR036388">
    <property type="entry name" value="WH-like_DNA-bd_sf"/>
</dbReference>
<evidence type="ECO:0000259" key="3">
    <source>
        <dbReference type="Pfam" id="PF20803"/>
    </source>
</evidence>
<evidence type="ECO:0000259" key="2">
    <source>
        <dbReference type="Pfam" id="PF08223"/>
    </source>
</evidence>
<protein>
    <submittedName>
        <fullName evidence="4">PaaX family transcriptional regulator C-terminal domain-containing protein</fullName>
    </submittedName>
</protein>